<proteinExistence type="predicted"/>
<dbReference type="EMBL" id="CAXLJM020000034">
    <property type="protein sequence ID" value="CAL8102579.1"/>
    <property type="molecule type" value="Genomic_DNA"/>
</dbReference>
<evidence type="ECO:0000313" key="3">
    <source>
        <dbReference type="Proteomes" id="UP001642540"/>
    </source>
</evidence>
<feature type="transmembrane region" description="Helical" evidence="1">
    <location>
        <begin position="584"/>
        <end position="601"/>
    </location>
</feature>
<evidence type="ECO:0000313" key="2">
    <source>
        <dbReference type="EMBL" id="CAL8102579.1"/>
    </source>
</evidence>
<accession>A0ABP1QIU5</accession>
<reference evidence="2 3" key="1">
    <citation type="submission" date="2024-08" db="EMBL/GenBank/DDBJ databases">
        <authorList>
            <person name="Cucini C."/>
            <person name="Frati F."/>
        </authorList>
    </citation>
    <scope>NUCLEOTIDE SEQUENCE [LARGE SCALE GENOMIC DNA]</scope>
</reference>
<dbReference type="Proteomes" id="UP001642540">
    <property type="component" value="Unassembled WGS sequence"/>
</dbReference>
<feature type="transmembrane region" description="Helical" evidence="1">
    <location>
        <begin position="419"/>
        <end position="440"/>
    </location>
</feature>
<feature type="transmembrane region" description="Helical" evidence="1">
    <location>
        <begin position="543"/>
        <end position="564"/>
    </location>
</feature>
<feature type="transmembrane region" description="Helical" evidence="1">
    <location>
        <begin position="376"/>
        <end position="394"/>
    </location>
</feature>
<name>A0ABP1QIU5_9HEXA</name>
<sequence length="675" mass="78199">MDSNNRLIKVHSAYSNVYTINTHLINVEKEECDSNKMSESDTSRMTQCQTCDEISLHVEFLNFFYYLLLIPFKMGLDTETNQFRIQTQMVQQGNELYRRLKKKMDVIAHLYGNQILAFYITSLTYYAQAPHVFLGKRGNAEKLAMGYYTLNIVVWIVAAEFHKNVQVTVQKWIVYHTENPNLSIEDGLKLVSLSNEMAADPVALACRYFYVTYQQFNSVGAFIIKWKFELRFQGHVTMQCYNCSNIDSSRRLIKVHSGYSNVYVVNTRRIKVEKKEWDSNKMSECYTSRMTQCQTCDEISFLVEFFNFFYYLLLIPFKTVLVTETNQFRIQTQMVQKILCLFCHTAVMFVVIHLALLCGVRLQFKLEPSLVELFDMVSIIFHCVSNALLIFMVWRKREEFLEMVGSTRVSLRRAKEIKILTYMCLTILCIAYGAVNWQILHDDLHYASLHTLEKSFSGRNFLPNNSASLPSSRNNYEYILYLGLGLVFAHASLCCIVIPGSFLILVLTTRQLGKTLETELKIGKKVLDIQKGMKLYRRLKKKLDAIAHLYGHQILTFYITSLTYYAQAPHVFLGKRGNAEKLIMGYYTVSGVVWIVAAEFHKHVQVTVQKWIVYHTENTNLSIEDRLKLVSLSNEMAADPIALACRYFYVTYQQFNSVSANALNCVIQNLLVKIN</sequence>
<feature type="transmembrane region" description="Helical" evidence="1">
    <location>
        <begin position="478"/>
        <end position="507"/>
    </location>
</feature>
<gene>
    <name evidence="2" type="ORF">ODALV1_LOCUS11186</name>
</gene>
<comment type="caution">
    <text evidence="2">The sequence shown here is derived from an EMBL/GenBank/DDBJ whole genome shotgun (WGS) entry which is preliminary data.</text>
</comment>
<protein>
    <submittedName>
        <fullName evidence="2">Uncharacterized protein</fullName>
    </submittedName>
</protein>
<feature type="transmembrane region" description="Helical" evidence="1">
    <location>
        <begin position="106"/>
        <end position="127"/>
    </location>
</feature>
<keyword evidence="1" id="KW-0472">Membrane</keyword>
<evidence type="ECO:0000256" key="1">
    <source>
        <dbReference type="SAM" id="Phobius"/>
    </source>
</evidence>
<keyword evidence="3" id="KW-1185">Reference proteome</keyword>
<feature type="transmembrane region" description="Helical" evidence="1">
    <location>
        <begin position="338"/>
        <end position="364"/>
    </location>
</feature>
<keyword evidence="1" id="KW-1133">Transmembrane helix</keyword>
<organism evidence="2 3">
    <name type="scientific">Orchesella dallaii</name>
    <dbReference type="NCBI Taxonomy" id="48710"/>
    <lineage>
        <taxon>Eukaryota</taxon>
        <taxon>Metazoa</taxon>
        <taxon>Ecdysozoa</taxon>
        <taxon>Arthropoda</taxon>
        <taxon>Hexapoda</taxon>
        <taxon>Collembola</taxon>
        <taxon>Entomobryomorpha</taxon>
        <taxon>Entomobryoidea</taxon>
        <taxon>Orchesellidae</taxon>
        <taxon>Orchesellinae</taxon>
        <taxon>Orchesella</taxon>
    </lineage>
</organism>
<keyword evidence="1" id="KW-0812">Transmembrane</keyword>